<dbReference type="AlphaFoldDB" id="A0A0G1DAY0"/>
<evidence type="ECO:0000313" key="1">
    <source>
        <dbReference type="EMBL" id="KKS94829.1"/>
    </source>
</evidence>
<gene>
    <name evidence="1" type="ORF">UV68_C0002G0029</name>
</gene>
<name>A0A0G1DAY0_9BACT</name>
<organism evidence="1 2">
    <name type="scientific">Candidatus Collierbacteria bacterium GW2011_GWC2_43_12</name>
    <dbReference type="NCBI Taxonomy" id="1618390"/>
    <lineage>
        <taxon>Bacteria</taxon>
        <taxon>Candidatus Collieribacteriota</taxon>
    </lineage>
</organism>
<reference evidence="1 2" key="1">
    <citation type="journal article" date="2015" name="Nature">
        <title>rRNA introns, odd ribosomes, and small enigmatic genomes across a large radiation of phyla.</title>
        <authorList>
            <person name="Brown C.T."/>
            <person name="Hug L.A."/>
            <person name="Thomas B.C."/>
            <person name="Sharon I."/>
            <person name="Castelle C.J."/>
            <person name="Singh A."/>
            <person name="Wilkins M.J."/>
            <person name="Williams K.H."/>
            <person name="Banfield J.F."/>
        </authorList>
    </citation>
    <scope>NUCLEOTIDE SEQUENCE [LARGE SCALE GENOMIC DNA]</scope>
</reference>
<protein>
    <submittedName>
        <fullName evidence="1">Uncharacterized protein</fullName>
    </submittedName>
</protein>
<dbReference type="EMBL" id="LCFK01000002">
    <property type="protein sequence ID" value="KKS94829.1"/>
    <property type="molecule type" value="Genomic_DNA"/>
</dbReference>
<proteinExistence type="predicted"/>
<comment type="caution">
    <text evidence="1">The sequence shown here is derived from an EMBL/GenBank/DDBJ whole genome shotgun (WGS) entry which is preliminary data.</text>
</comment>
<dbReference type="Proteomes" id="UP000033980">
    <property type="component" value="Unassembled WGS sequence"/>
</dbReference>
<evidence type="ECO:0000313" key="2">
    <source>
        <dbReference type="Proteomes" id="UP000033980"/>
    </source>
</evidence>
<accession>A0A0G1DAY0</accession>
<sequence length="204" mass="23311">MTEFPTNWDKERGRHLHLVSERGSRMVAERINLQGMELKLTDLPLCTEEEAVFIEEMIPRAKEGFALALKAEGVSPMELIDLYAQTLPKSITGIWHQLKLTERQNTLPEYRHVIAAIATLLSLGRVSYFDFSQIPPEIGLNLGRVETYWYSNDLSPGMLWSLLEDLEDSIRTTLYEKQPVDINVLLKIGHFFCAGTEVSKVFVE</sequence>